<dbReference type="UniPathway" id="UPA00251">
    <property type="reaction ID" value="UER00316"/>
</dbReference>
<reference evidence="18" key="1">
    <citation type="submission" date="2016-10" db="EMBL/GenBank/DDBJ databases">
        <authorList>
            <person name="Varghese N."/>
            <person name="Submissions S."/>
        </authorList>
    </citation>
    <scope>NUCLEOTIDE SEQUENCE [LARGE SCALE GENOMIC DNA]</scope>
    <source>
        <strain evidence="18">XJ109</strain>
    </source>
</reference>
<dbReference type="GO" id="GO:0050661">
    <property type="term" value="F:NADP binding"/>
    <property type="evidence" value="ECO:0007669"/>
    <property type="project" value="InterPro"/>
</dbReference>
<sequence>MTTLATTFVTVFEEMTIKGNKTEDKFYVIGISYEKADALIRGKFTFFPEQVEAFTKESKTNGLDNFFIVSTCNRTEFYGFAENEDQIVEQYCNYTEGNAEEFRQFMMVKEGEEAIAHLFRVSSGLESQILGDFDIIGQIKIWFSRFKKQGASNAFLERLVNTAIQISKKVKNETFLSNGSASVAYSAVNFIQATQGNLVDKNILLYGIGKIGRNTCANLVKHYPNTNITLINRTKEKADVLGLKYDITVKDHSQLAEELENTDILIVATGASNYTITEKMIPFDKEMTIIDMSVPENVIHTLAARETIQLVNVDGLSKMVDDTIAQRRNAIPEALAIIEEHSTEFYDWLENRELVPAIQSFKDRLDFFQEFAMNNMKKDNYNIDENETMLTEKVIQKITNQFASYLIENKESADETIQLIEKMFHLKQA</sequence>
<dbReference type="STRING" id="684065.SAMN05421738_102233"/>
<evidence type="ECO:0000256" key="1">
    <source>
        <dbReference type="ARBA" id="ARBA00005059"/>
    </source>
</evidence>
<feature type="binding site" evidence="8 10">
    <location>
        <begin position="132"/>
        <end position="134"/>
    </location>
    <ligand>
        <name>substrate</name>
    </ligand>
</feature>
<evidence type="ECO:0000259" key="14">
    <source>
        <dbReference type="Pfam" id="PF00745"/>
    </source>
</evidence>
<dbReference type="Pfam" id="PF05201">
    <property type="entry name" value="GlutR_N"/>
    <property type="match status" value="1"/>
</dbReference>
<feature type="binding site" evidence="8 10">
    <location>
        <position position="138"/>
    </location>
    <ligand>
        <name>substrate</name>
    </ligand>
</feature>
<dbReference type="AlphaFoldDB" id="A0A1I4TK77"/>
<evidence type="ECO:0000256" key="5">
    <source>
        <dbReference type="ARBA" id="ARBA00023002"/>
    </source>
</evidence>
<dbReference type="InterPro" id="IPR018214">
    <property type="entry name" value="GluRdtase_CS"/>
</dbReference>
<dbReference type="NCBIfam" id="TIGR01035">
    <property type="entry name" value="hemA"/>
    <property type="match status" value="1"/>
</dbReference>
<keyword evidence="6 8" id="KW-0627">Porphyrin biosynthesis</keyword>
<evidence type="ECO:0000313" key="18">
    <source>
        <dbReference type="Proteomes" id="UP000199149"/>
    </source>
</evidence>
<name>A0A1I4TK77_9FLAO</name>
<proteinExistence type="inferred from homology"/>
<comment type="subunit">
    <text evidence="8">Homodimer.</text>
</comment>
<dbReference type="SUPFAM" id="SSF51735">
    <property type="entry name" value="NAD(P)-binding Rossmann-fold domains"/>
    <property type="match status" value="1"/>
</dbReference>
<dbReference type="InterPro" id="IPR000343">
    <property type="entry name" value="4pyrrol_synth_GluRdtase"/>
</dbReference>
<feature type="binding site" evidence="8 10">
    <location>
        <begin position="71"/>
        <end position="74"/>
    </location>
    <ligand>
        <name>substrate</name>
    </ligand>
</feature>
<evidence type="ECO:0000259" key="15">
    <source>
        <dbReference type="Pfam" id="PF01488"/>
    </source>
</evidence>
<accession>A0A1I4TK77</accession>
<evidence type="ECO:0000256" key="11">
    <source>
        <dbReference type="PIRSR" id="PIRSR000445-3"/>
    </source>
</evidence>
<dbReference type="InterPro" id="IPR006151">
    <property type="entry name" value="Shikm_DH/Glu-tRNA_Rdtase"/>
</dbReference>
<dbReference type="InterPro" id="IPR036453">
    <property type="entry name" value="GluRdtase_dimer_dom_sf"/>
</dbReference>
<evidence type="ECO:0000256" key="9">
    <source>
        <dbReference type="PIRSR" id="PIRSR000445-1"/>
    </source>
</evidence>
<dbReference type="EC" id="1.2.1.70" evidence="3 8"/>
<dbReference type="SUPFAM" id="SSF69742">
    <property type="entry name" value="Glutamyl tRNA-reductase catalytic, N-terminal domain"/>
    <property type="match status" value="1"/>
</dbReference>
<feature type="site" description="Important for activity" evidence="8 12">
    <location>
        <position position="117"/>
    </location>
</feature>
<dbReference type="HAMAP" id="MF_00087">
    <property type="entry name" value="Glu_tRNA_reductase"/>
    <property type="match status" value="1"/>
</dbReference>
<feature type="binding site" evidence="8 10">
    <location>
        <position position="127"/>
    </location>
    <ligand>
        <name>substrate</name>
    </ligand>
</feature>
<feature type="domain" description="Quinate/shikimate 5-dehydrogenase/glutamyl-tRNA reductase" evidence="15">
    <location>
        <begin position="194"/>
        <end position="318"/>
    </location>
</feature>
<dbReference type="Pfam" id="PF00745">
    <property type="entry name" value="GlutR_dimer"/>
    <property type="match status" value="1"/>
</dbReference>
<dbReference type="InterPro" id="IPR015895">
    <property type="entry name" value="4pyrrol_synth_GluRdtase_N"/>
</dbReference>
<dbReference type="GO" id="GO:0019353">
    <property type="term" value="P:protoporphyrinogen IX biosynthetic process from glutamate"/>
    <property type="evidence" value="ECO:0007669"/>
    <property type="project" value="TreeGrafter"/>
</dbReference>
<dbReference type="Proteomes" id="UP000199149">
    <property type="component" value="Unassembled WGS sequence"/>
</dbReference>
<dbReference type="InterPro" id="IPR015896">
    <property type="entry name" value="4pyrrol_synth_GluRdtase_dimer"/>
</dbReference>
<dbReference type="PANTHER" id="PTHR43013:SF1">
    <property type="entry name" value="GLUTAMYL-TRNA REDUCTASE"/>
    <property type="match status" value="1"/>
</dbReference>
<gene>
    <name evidence="8" type="primary">hemA</name>
    <name evidence="17" type="ORF">SAMN05421738_102233</name>
</gene>
<dbReference type="EMBL" id="FOUZ01000002">
    <property type="protein sequence ID" value="SFM76977.1"/>
    <property type="molecule type" value="Genomic_DNA"/>
</dbReference>
<dbReference type="Pfam" id="PF01488">
    <property type="entry name" value="Shikimate_DH"/>
    <property type="match status" value="1"/>
</dbReference>
<comment type="pathway">
    <text evidence="1 8 13">Porphyrin-containing compound metabolism; protoporphyrin-IX biosynthesis; 5-aminolevulinate from L-glutamyl-tRNA(Glu): step 1/2.</text>
</comment>
<evidence type="ECO:0000259" key="16">
    <source>
        <dbReference type="Pfam" id="PF05201"/>
    </source>
</evidence>
<dbReference type="SUPFAM" id="SSF69075">
    <property type="entry name" value="Glutamyl tRNA-reductase dimerization domain"/>
    <property type="match status" value="1"/>
</dbReference>
<evidence type="ECO:0000256" key="8">
    <source>
        <dbReference type="HAMAP-Rule" id="MF_00087"/>
    </source>
</evidence>
<comment type="miscellaneous">
    <text evidence="8">During catalysis, the active site Cys acts as a nucleophile attacking the alpha-carbonyl group of tRNA-bound glutamate with the formation of a thioester intermediate between enzyme and glutamate, and the concomitant release of tRNA(Glu). The thioester intermediate is finally reduced by direct hydride transfer from NADPH, to form the product GSA.</text>
</comment>
<comment type="catalytic activity">
    <reaction evidence="7 8 13">
        <text>(S)-4-amino-5-oxopentanoate + tRNA(Glu) + NADP(+) = L-glutamyl-tRNA(Glu) + NADPH + H(+)</text>
        <dbReference type="Rhea" id="RHEA:12344"/>
        <dbReference type="Rhea" id="RHEA-COMP:9663"/>
        <dbReference type="Rhea" id="RHEA-COMP:9680"/>
        <dbReference type="ChEBI" id="CHEBI:15378"/>
        <dbReference type="ChEBI" id="CHEBI:57501"/>
        <dbReference type="ChEBI" id="CHEBI:57783"/>
        <dbReference type="ChEBI" id="CHEBI:58349"/>
        <dbReference type="ChEBI" id="CHEBI:78442"/>
        <dbReference type="ChEBI" id="CHEBI:78520"/>
        <dbReference type="EC" id="1.2.1.70"/>
    </reaction>
</comment>
<evidence type="ECO:0000256" key="13">
    <source>
        <dbReference type="RuleBase" id="RU000584"/>
    </source>
</evidence>
<dbReference type="RefSeq" id="WP_245752033.1">
    <property type="nucleotide sequence ID" value="NZ_FOUZ01000002.1"/>
</dbReference>
<dbReference type="PROSITE" id="PS00747">
    <property type="entry name" value="GLUTR"/>
    <property type="match status" value="1"/>
</dbReference>
<feature type="active site" description="Nucleophile" evidence="8 9">
    <location>
        <position position="72"/>
    </location>
</feature>
<dbReference type="InterPro" id="IPR036291">
    <property type="entry name" value="NAD(P)-bd_dom_sf"/>
</dbReference>
<evidence type="ECO:0000256" key="3">
    <source>
        <dbReference type="ARBA" id="ARBA00012970"/>
    </source>
</evidence>
<dbReference type="GO" id="GO:0008883">
    <property type="term" value="F:glutamyl-tRNA reductase activity"/>
    <property type="evidence" value="ECO:0007669"/>
    <property type="project" value="UniProtKB-UniRule"/>
</dbReference>
<comment type="domain">
    <text evidence="8">Possesses an unusual extended V-shaped dimeric structure with each monomer consisting of three distinct domains arranged along a curved 'spinal' alpha-helix. The N-terminal catalytic domain specifically recognizes the glutamate moiety of the substrate. The second domain is the NADPH-binding domain, and the third C-terminal domain is responsible for dimerization.</text>
</comment>
<evidence type="ECO:0000256" key="12">
    <source>
        <dbReference type="PIRSR" id="PIRSR000445-4"/>
    </source>
</evidence>
<dbReference type="InterPro" id="IPR036343">
    <property type="entry name" value="GluRdtase_N_sf"/>
</dbReference>
<feature type="binding site" evidence="8 11">
    <location>
        <begin position="207"/>
        <end position="212"/>
    </location>
    <ligand>
        <name>NADP(+)</name>
        <dbReference type="ChEBI" id="CHEBI:58349"/>
    </ligand>
</feature>
<comment type="function">
    <text evidence="8">Catalyzes the NADPH-dependent reduction of glutamyl-tRNA(Glu) to glutamate 1-semialdehyde (GSA).</text>
</comment>
<keyword evidence="5 8" id="KW-0560">Oxidoreductase</keyword>
<evidence type="ECO:0000256" key="6">
    <source>
        <dbReference type="ARBA" id="ARBA00023244"/>
    </source>
</evidence>
<keyword evidence="18" id="KW-1185">Reference proteome</keyword>
<dbReference type="PIRSF" id="PIRSF000445">
    <property type="entry name" value="4pyrrol_synth_GluRdtase"/>
    <property type="match status" value="1"/>
</dbReference>
<comment type="similarity">
    <text evidence="2 8 13">Belongs to the glutamyl-tRNA reductase family.</text>
</comment>
<evidence type="ECO:0000256" key="4">
    <source>
        <dbReference type="ARBA" id="ARBA00022857"/>
    </source>
</evidence>
<dbReference type="PANTHER" id="PTHR43013">
    <property type="entry name" value="GLUTAMYL-TRNA REDUCTASE"/>
    <property type="match status" value="1"/>
</dbReference>
<evidence type="ECO:0000256" key="7">
    <source>
        <dbReference type="ARBA" id="ARBA00047464"/>
    </source>
</evidence>
<protein>
    <recommendedName>
        <fullName evidence="3 8">Glutamyl-tRNA reductase</fullName>
        <shortName evidence="8">GluTR</shortName>
        <ecNumber evidence="3 8">1.2.1.70</ecNumber>
    </recommendedName>
</protein>
<feature type="domain" description="Tetrapyrrole biosynthesis glutamyl-tRNA reductase dimerisation" evidence="14">
    <location>
        <begin position="333"/>
        <end position="426"/>
    </location>
</feature>
<keyword evidence="4 8" id="KW-0521">NADP</keyword>
<dbReference type="Gene3D" id="3.30.460.30">
    <property type="entry name" value="Glutamyl-tRNA reductase, N-terminal domain"/>
    <property type="match status" value="1"/>
</dbReference>
<feature type="domain" description="Glutamyl-tRNA reductase N-terminal" evidence="16">
    <location>
        <begin position="29"/>
        <end position="174"/>
    </location>
</feature>
<evidence type="ECO:0000313" key="17">
    <source>
        <dbReference type="EMBL" id="SFM76977.1"/>
    </source>
</evidence>
<evidence type="ECO:0000256" key="2">
    <source>
        <dbReference type="ARBA" id="ARBA00005916"/>
    </source>
</evidence>
<dbReference type="Gene3D" id="3.40.50.720">
    <property type="entry name" value="NAD(P)-binding Rossmann-like Domain"/>
    <property type="match status" value="1"/>
</dbReference>
<organism evidence="17 18">
    <name type="scientific">Algoriella xinjiangensis</name>
    <dbReference type="NCBI Taxonomy" id="684065"/>
    <lineage>
        <taxon>Bacteria</taxon>
        <taxon>Pseudomonadati</taxon>
        <taxon>Bacteroidota</taxon>
        <taxon>Flavobacteriia</taxon>
        <taxon>Flavobacteriales</taxon>
        <taxon>Weeksellaceae</taxon>
        <taxon>Algoriella</taxon>
    </lineage>
</organism>
<evidence type="ECO:0000256" key="10">
    <source>
        <dbReference type="PIRSR" id="PIRSR000445-2"/>
    </source>
</evidence>